<proteinExistence type="predicted"/>
<dbReference type="GO" id="GO:0042752">
    <property type="term" value="P:regulation of circadian rhythm"/>
    <property type="evidence" value="ECO:0007669"/>
    <property type="project" value="InterPro"/>
</dbReference>
<organism evidence="1 2">
    <name type="scientific">Adiantum capillus-veneris</name>
    <name type="common">Maidenhair fern</name>
    <dbReference type="NCBI Taxonomy" id="13818"/>
    <lineage>
        <taxon>Eukaryota</taxon>
        <taxon>Viridiplantae</taxon>
        <taxon>Streptophyta</taxon>
        <taxon>Embryophyta</taxon>
        <taxon>Tracheophyta</taxon>
        <taxon>Polypodiopsida</taxon>
        <taxon>Polypodiidae</taxon>
        <taxon>Polypodiales</taxon>
        <taxon>Pteridineae</taxon>
        <taxon>Pteridaceae</taxon>
        <taxon>Vittarioideae</taxon>
        <taxon>Adiantum</taxon>
    </lineage>
</organism>
<dbReference type="Proteomes" id="UP000886520">
    <property type="component" value="Chromosome 21"/>
</dbReference>
<keyword evidence="2" id="KW-1185">Reference proteome</keyword>
<dbReference type="EMBL" id="JABFUD020000021">
    <property type="protein sequence ID" value="KAI5063506.1"/>
    <property type="molecule type" value="Genomic_DNA"/>
</dbReference>
<dbReference type="PANTHER" id="PTHR33676">
    <property type="entry name" value="COLD REGULATED PROTEIN 27"/>
    <property type="match status" value="1"/>
</dbReference>
<dbReference type="OrthoDB" id="1923282at2759"/>
<gene>
    <name evidence="1" type="ORF">GOP47_0022053</name>
</gene>
<protein>
    <submittedName>
        <fullName evidence="1">Uncharacterized protein</fullName>
    </submittedName>
</protein>
<comment type="caution">
    <text evidence="1">The sequence shown here is derived from an EMBL/GenBank/DDBJ whole genome shotgun (WGS) entry which is preliminary data.</text>
</comment>
<dbReference type="GO" id="GO:0009409">
    <property type="term" value="P:response to cold"/>
    <property type="evidence" value="ECO:0007669"/>
    <property type="project" value="InterPro"/>
</dbReference>
<name>A0A9D4Z8F5_ADICA</name>
<evidence type="ECO:0000313" key="1">
    <source>
        <dbReference type="EMBL" id="KAI5063506.1"/>
    </source>
</evidence>
<sequence>MHYICPSANEGCSSLQRSCSFNGDCQRNILSINSTTSNTLCTSMIPNHDSGHCSMMHNWHERSSTASANSSSCDDGAVALTNIDLAEGHGESSCDQHSAWNSSISRTHLDAFEYGECPSDRDMVASGCRVHHRPVARTANHRFTYLSKDIEQEQEYFQQILGSSSYGWTDEKHSSYLDSMEAEFLRSVMFRGNVPAEDPSSELSDSASSHQAKIFKEFKLCQNGRWRLKSLHPSYVGPLSQVAVAVKNPWIKRFRSPLKSKVSPLVLEDSLLQVAMDSRRR</sequence>
<reference evidence="1" key="1">
    <citation type="submission" date="2021-01" db="EMBL/GenBank/DDBJ databases">
        <title>Adiantum capillus-veneris genome.</title>
        <authorList>
            <person name="Fang Y."/>
            <person name="Liao Q."/>
        </authorList>
    </citation>
    <scope>NUCLEOTIDE SEQUENCE</scope>
    <source>
        <strain evidence="1">H3</strain>
        <tissue evidence="1">Leaf</tissue>
    </source>
</reference>
<dbReference type="AlphaFoldDB" id="A0A9D4Z8F5"/>
<dbReference type="InterPro" id="IPR044678">
    <property type="entry name" value="COR27/28"/>
</dbReference>
<evidence type="ECO:0000313" key="2">
    <source>
        <dbReference type="Proteomes" id="UP000886520"/>
    </source>
</evidence>
<dbReference type="PANTHER" id="PTHR33676:SF3">
    <property type="entry name" value="COLD-REGULATED PROTEIN 27"/>
    <property type="match status" value="1"/>
</dbReference>
<accession>A0A9D4Z8F5</accession>